<feature type="region of interest" description="Disordered" evidence="1">
    <location>
        <begin position="57"/>
        <end position="81"/>
    </location>
</feature>
<gene>
    <name evidence="2" type="ORF">RRG08_040082</name>
</gene>
<keyword evidence="3" id="KW-1185">Reference proteome</keyword>
<reference evidence="2" key="1">
    <citation type="journal article" date="2023" name="G3 (Bethesda)">
        <title>A reference genome for the long-term kleptoplast-retaining sea slug Elysia crispata morphotype clarki.</title>
        <authorList>
            <person name="Eastman K.E."/>
            <person name="Pendleton A.L."/>
            <person name="Shaikh M.A."/>
            <person name="Suttiyut T."/>
            <person name="Ogas R."/>
            <person name="Tomko P."/>
            <person name="Gavelis G."/>
            <person name="Widhalm J.R."/>
            <person name="Wisecaver J.H."/>
        </authorList>
    </citation>
    <scope>NUCLEOTIDE SEQUENCE</scope>
    <source>
        <strain evidence="2">ECLA1</strain>
    </source>
</reference>
<dbReference type="Proteomes" id="UP001283361">
    <property type="component" value="Unassembled WGS sequence"/>
</dbReference>
<evidence type="ECO:0000256" key="1">
    <source>
        <dbReference type="SAM" id="MobiDB-lite"/>
    </source>
</evidence>
<accession>A0AAE1CND7</accession>
<name>A0AAE1CND7_9GAST</name>
<evidence type="ECO:0000313" key="2">
    <source>
        <dbReference type="EMBL" id="KAK3719779.1"/>
    </source>
</evidence>
<proteinExistence type="predicted"/>
<dbReference type="EMBL" id="JAWDGP010007412">
    <property type="protein sequence ID" value="KAK3719779.1"/>
    <property type="molecule type" value="Genomic_DNA"/>
</dbReference>
<comment type="caution">
    <text evidence="2">The sequence shown here is derived from an EMBL/GenBank/DDBJ whole genome shotgun (WGS) entry which is preliminary data.</text>
</comment>
<dbReference type="AlphaFoldDB" id="A0AAE1CND7"/>
<sequence length="81" mass="9105">MQKVVKSRVICPYRPAPGVERWQMTHLKRIWAIKSSGRTPSCRISLSFRQYETRVGNQGPLSSGHIREDPCPVPLSISGGQ</sequence>
<organism evidence="2 3">
    <name type="scientific">Elysia crispata</name>
    <name type="common">lettuce slug</name>
    <dbReference type="NCBI Taxonomy" id="231223"/>
    <lineage>
        <taxon>Eukaryota</taxon>
        <taxon>Metazoa</taxon>
        <taxon>Spiralia</taxon>
        <taxon>Lophotrochozoa</taxon>
        <taxon>Mollusca</taxon>
        <taxon>Gastropoda</taxon>
        <taxon>Heterobranchia</taxon>
        <taxon>Euthyneura</taxon>
        <taxon>Panpulmonata</taxon>
        <taxon>Sacoglossa</taxon>
        <taxon>Placobranchoidea</taxon>
        <taxon>Plakobranchidae</taxon>
        <taxon>Elysia</taxon>
    </lineage>
</organism>
<protein>
    <submittedName>
        <fullName evidence="2">Uncharacterized protein</fullName>
    </submittedName>
</protein>
<evidence type="ECO:0000313" key="3">
    <source>
        <dbReference type="Proteomes" id="UP001283361"/>
    </source>
</evidence>